<dbReference type="Gene3D" id="1.10.10.10">
    <property type="entry name" value="Winged helix-like DNA-binding domain superfamily/Winged helix DNA-binding domain"/>
    <property type="match status" value="1"/>
</dbReference>
<keyword evidence="3" id="KW-0547">Nucleotide-binding</keyword>
<dbReference type="InterPro" id="IPR036390">
    <property type="entry name" value="WH_DNA-bd_sf"/>
</dbReference>
<dbReference type="InterPro" id="IPR027417">
    <property type="entry name" value="P-loop_NTPase"/>
</dbReference>
<dbReference type="InterPro" id="IPR036388">
    <property type="entry name" value="WH-like_DNA-bd_sf"/>
</dbReference>
<dbReference type="PROSITE" id="PS50045">
    <property type="entry name" value="SIGMA54_INTERACT_4"/>
    <property type="match status" value="1"/>
</dbReference>
<dbReference type="SUPFAM" id="SSF52540">
    <property type="entry name" value="P-loop containing nucleoside triphosphate hydrolases"/>
    <property type="match status" value="1"/>
</dbReference>
<feature type="domain" description="PRD" evidence="8">
    <location>
        <begin position="746"/>
        <end position="847"/>
    </location>
</feature>
<dbReference type="Pfam" id="PF00874">
    <property type="entry name" value="PRD"/>
    <property type="match status" value="1"/>
</dbReference>
<keyword evidence="4" id="KW-0067">ATP-binding</keyword>
<evidence type="ECO:0000256" key="5">
    <source>
        <dbReference type="ARBA" id="ARBA00023125"/>
    </source>
</evidence>
<dbReference type="InterPro" id="IPR002078">
    <property type="entry name" value="Sigma_54_int"/>
</dbReference>
<sequence>MRTIDKVYQVLANNTSKKYTTTQVAQELGLTRGDVSTYLTKLFQRGKINKTGTRPFYWQAKNDSGKFKKMIGAEGSLKKLIAKCKETILYPPDGMPLLITGSSGVGKSFLARLIFEEAKRQKVISPKAKFVVLNAADYANNTEILSSALFGYKKGAFTGADHDSLGLVDQADQGYLFLDEVHRLNFESQEKLFSLMDSGQFYPLGENKKPHRVQVRFLFATTENVDNILLKTFLRRIPLQICLPKYIDRPLNERLQIVLQAFVKEAQTVHRQLKVEQNILNNLLQKDLPGNIGSIQNEIKHLCASAFADNPVEDPIIIGQPNKTFRLISSNSDVISFGREIVNFVPKIKKVTSEIKLFLQQEKTAAEINIMIFDILNEWFKLKSVNNADNMKRSFIQKIGSKYGVNVDFAKIDWQKVSQIFELFTLVYDQFDDQDASLFNLLRIKFPRSIYLFNQFMQSVLPNKKVKDFTYILFFPLFGSISPKIEEINYNAILLAHGKKTATSIQAVVNSLCGNYIFEAFDMPIDSSIKQINSKVQEYLDQQGKNTVGTIVLFDMGSLNQMFKEIKSISNKELLVINNITTAMALDVGLRIQQKQKFKEIAKASTKYGETTGSQYYQGFSDQKNVIVACMSGDGVSREIKKIMDNTLSGKLKIITVDYKKLRHLLDQEDRLFFSNTEFVLTTTEIRNKIPIEIIDIYDVLDKSGALHLTTLLENSGEKLVQIKVMIEQFIRFFSIAGIRERLQILNPDVVIEEVQSITKRYEKYYNIELDEKTRLNLYTHISLMIERMVLTKRESKDLVSINSETDKEKEFFSISKNIFKSVEIKYNIIIEDYEISLIYQLLSPFI</sequence>
<evidence type="ECO:0000256" key="4">
    <source>
        <dbReference type="ARBA" id="ARBA00022840"/>
    </source>
</evidence>
<dbReference type="Pfam" id="PF00158">
    <property type="entry name" value="Sigma54_activat"/>
    <property type="match status" value="1"/>
</dbReference>
<dbReference type="SUPFAM" id="SSF63520">
    <property type="entry name" value="PTS-regulatory domain, PRD"/>
    <property type="match status" value="1"/>
</dbReference>
<gene>
    <name evidence="9" type="ORF">JF76_15660</name>
</gene>
<dbReference type="Gene3D" id="1.10.1790.10">
    <property type="entry name" value="PRD domain"/>
    <property type="match status" value="1"/>
</dbReference>
<dbReference type="InterPro" id="IPR036662">
    <property type="entry name" value="PTS_EIIA_man-typ_sf"/>
</dbReference>
<dbReference type="GO" id="GO:0003677">
    <property type="term" value="F:DNA binding"/>
    <property type="evidence" value="ECO:0007669"/>
    <property type="project" value="UniProtKB-KW"/>
</dbReference>
<dbReference type="InterPro" id="IPR036634">
    <property type="entry name" value="PRD_sf"/>
</dbReference>
<dbReference type="InterPro" id="IPR003593">
    <property type="entry name" value="AAA+_ATPase"/>
</dbReference>
<dbReference type="Gene3D" id="3.40.50.510">
    <property type="entry name" value="Phosphotransferase system, mannose-type IIA component"/>
    <property type="match status" value="1"/>
</dbReference>
<keyword evidence="2" id="KW-0808">Transferase</keyword>
<evidence type="ECO:0000256" key="1">
    <source>
        <dbReference type="ARBA" id="ARBA00020887"/>
    </source>
</evidence>
<dbReference type="PROSITE" id="PS51096">
    <property type="entry name" value="PTS_EIIA_TYPE_4"/>
    <property type="match status" value="1"/>
</dbReference>
<evidence type="ECO:0000259" key="7">
    <source>
        <dbReference type="PROSITE" id="PS51096"/>
    </source>
</evidence>
<reference evidence="9 10" key="1">
    <citation type="submission" date="2014-12" db="EMBL/GenBank/DDBJ databases">
        <title>Comparative genomics of the lactic acid bacteria isolated from the honey bee gut.</title>
        <authorList>
            <person name="Ellegaard K.M."/>
            <person name="Tamarit D."/>
            <person name="Javelind E."/>
            <person name="Olofsson T."/>
            <person name="Andersson S.G."/>
            <person name="Vasquez A."/>
        </authorList>
    </citation>
    <scope>NUCLEOTIDE SEQUENCE [LARGE SCALE GENOMIC DNA]</scope>
    <source>
        <strain evidence="9 10">Biut2</strain>
    </source>
</reference>
<keyword evidence="5" id="KW-0238">DNA-binding</keyword>
<dbReference type="SUPFAM" id="SSF53062">
    <property type="entry name" value="PTS system fructose IIA component-like"/>
    <property type="match status" value="1"/>
</dbReference>
<feature type="domain" description="Sigma-54 factor interaction" evidence="6">
    <location>
        <begin position="70"/>
        <end position="304"/>
    </location>
</feature>
<dbReference type="GO" id="GO:0009401">
    <property type="term" value="P:phosphoenolpyruvate-dependent sugar phosphotransferase system"/>
    <property type="evidence" value="ECO:0007669"/>
    <property type="project" value="InterPro"/>
</dbReference>
<dbReference type="PROSITE" id="PS51372">
    <property type="entry name" value="PRD_2"/>
    <property type="match status" value="1"/>
</dbReference>
<evidence type="ECO:0000259" key="8">
    <source>
        <dbReference type="PROSITE" id="PS51372"/>
    </source>
</evidence>
<dbReference type="EMBL" id="JXBY01000025">
    <property type="protein sequence ID" value="KJY54543.1"/>
    <property type="molecule type" value="Genomic_DNA"/>
</dbReference>
<dbReference type="STRING" id="1218493.JF76_15660"/>
<name>A0A0F4L8D6_9LACO</name>
<dbReference type="InterPro" id="IPR004701">
    <property type="entry name" value="PTS_EIIA_man-typ"/>
</dbReference>
<accession>A0A0F4L8D6</accession>
<dbReference type="HOGENOM" id="CLU_014204_1_0_9"/>
<dbReference type="PANTHER" id="PTHR32071:SF38">
    <property type="entry name" value="PSP OPERON TRANSCRIPTIONAL ACTIVATOR"/>
    <property type="match status" value="1"/>
</dbReference>
<dbReference type="PANTHER" id="PTHR32071">
    <property type="entry name" value="TRANSCRIPTIONAL REGULATORY PROTEIN"/>
    <property type="match status" value="1"/>
</dbReference>
<dbReference type="SMART" id="SM00382">
    <property type="entry name" value="AAA"/>
    <property type="match status" value="1"/>
</dbReference>
<dbReference type="AlphaFoldDB" id="A0A0F4L8D6"/>
<dbReference type="SUPFAM" id="SSF46785">
    <property type="entry name" value="Winged helix' DNA-binding domain"/>
    <property type="match status" value="1"/>
</dbReference>
<feature type="domain" description="PTS EIIA type-4" evidence="7">
    <location>
        <begin position="489"/>
        <end position="617"/>
    </location>
</feature>
<dbReference type="PATRIC" id="fig|1218493.3.peg.1639"/>
<dbReference type="CDD" id="cd00009">
    <property type="entry name" value="AAA"/>
    <property type="match status" value="1"/>
</dbReference>
<evidence type="ECO:0000259" key="6">
    <source>
        <dbReference type="PROSITE" id="PS50045"/>
    </source>
</evidence>
<evidence type="ECO:0000256" key="3">
    <source>
        <dbReference type="ARBA" id="ARBA00022741"/>
    </source>
</evidence>
<evidence type="ECO:0000313" key="9">
    <source>
        <dbReference type="EMBL" id="KJY54543.1"/>
    </source>
</evidence>
<dbReference type="GO" id="GO:0016020">
    <property type="term" value="C:membrane"/>
    <property type="evidence" value="ECO:0007669"/>
    <property type="project" value="InterPro"/>
</dbReference>
<evidence type="ECO:0000313" key="10">
    <source>
        <dbReference type="Proteomes" id="UP000033533"/>
    </source>
</evidence>
<dbReference type="GO" id="GO:0005524">
    <property type="term" value="F:ATP binding"/>
    <property type="evidence" value="ECO:0007669"/>
    <property type="project" value="UniProtKB-KW"/>
</dbReference>
<comment type="caution">
    <text evidence="9">The sequence shown here is derived from an EMBL/GenBank/DDBJ whole genome shotgun (WGS) entry which is preliminary data.</text>
</comment>
<dbReference type="GO" id="GO:0006355">
    <property type="term" value="P:regulation of DNA-templated transcription"/>
    <property type="evidence" value="ECO:0007669"/>
    <property type="project" value="InterPro"/>
</dbReference>
<protein>
    <recommendedName>
        <fullName evidence="1">DNA translocase FtsK</fullName>
    </recommendedName>
</protein>
<dbReference type="InterPro" id="IPR011608">
    <property type="entry name" value="PRD"/>
</dbReference>
<dbReference type="Proteomes" id="UP000033533">
    <property type="component" value="Unassembled WGS sequence"/>
</dbReference>
<dbReference type="Gene3D" id="3.40.50.300">
    <property type="entry name" value="P-loop containing nucleotide triphosphate hydrolases"/>
    <property type="match status" value="1"/>
</dbReference>
<organism evidence="9 10">
    <name type="scientific">Lactobacillus kullabergensis</name>
    <dbReference type="NCBI Taxonomy" id="1218493"/>
    <lineage>
        <taxon>Bacteria</taxon>
        <taxon>Bacillati</taxon>
        <taxon>Bacillota</taxon>
        <taxon>Bacilli</taxon>
        <taxon>Lactobacillales</taxon>
        <taxon>Lactobacillaceae</taxon>
        <taxon>Lactobacillus</taxon>
    </lineage>
</organism>
<proteinExistence type="predicted"/>
<evidence type="ECO:0000256" key="2">
    <source>
        <dbReference type="ARBA" id="ARBA00022679"/>
    </source>
</evidence>
<dbReference type="GO" id="GO:0016740">
    <property type="term" value="F:transferase activity"/>
    <property type="evidence" value="ECO:0007669"/>
    <property type="project" value="UniProtKB-KW"/>
</dbReference>